<dbReference type="PANTHER" id="PTHR41771">
    <property type="entry name" value="MEMBRANE PROTEIN-RELATED"/>
    <property type="match status" value="1"/>
</dbReference>
<proteinExistence type="predicted"/>
<accession>A0ABQ3GIJ9</accession>
<sequence length="459" mass="47798">MGHGHSHDDVRIADPARRRRARVILSAILLPLAVLTIVGTWFLWPSGGAEQIQLDDPYSAAAGVDFVSGTVREVVNETCPSSGDLEAVGGEAQKCDVAYVEPNAGGGPVPVEVPPEILTATGIEPGDKIRYLDLTEAVTGSAAPYIFVDFVRAAPILLLSALYAFVVVLVARWRGFRALLGLIGAYFVLSKFMIPALVEGKPALLVGLVGSALIMIAVLYFAHGFTARTTTALLGTVFGLGVTTLLAAWATDAVHLTGVGDDAKYTLVNQVPELSLSGIILCGLLIAGLGVLNDVTITQSSAVWELAESNPRRSAKDLFTAAMRIGRDHIASTVYTIAFAYAGAVLPMLILVTLYDRALLDTFTSGELVEEVVRTLVGSIGLVLAIPVTTAIAVAVVKAVGTGSTPPAQPAGAPSAPRSGAPEPRDELAAALAGPGPDDAEAEPRRRGRRSMPGAQPDA</sequence>
<evidence type="ECO:0008006" key="5">
    <source>
        <dbReference type="Google" id="ProtNLM"/>
    </source>
</evidence>
<dbReference type="InterPro" id="IPR012507">
    <property type="entry name" value="YibE_F"/>
</dbReference>
<feature type="compositionally biased region" description="Low complexity" evidence="1">
    <location>
        <begin position="403"/>
        <end position="422"/>
    </location>
</feature>
<gene>
    <name evidence="3" type="ORF">GCM10008096_18940</name>
</gene>
<name>A0ABQ3GIJ9_9MICC</name>
<feature type="transmembrane region" description="Helical" evidence="2">
    <location>
        <begin position="233"/>
        <end position="254"/>
    </location>
</feature>
<feature type="transmembrane region" description="Helical" evidence="2">
    <location>
        <begin position="150"/>
        <end position="171"/>
    </location>
</feature>
<feature type="transmembrane region" description="Helical" evidence="2">
    <location>
        <begin position="21"/>
        <end position="44"/>
    </location>
</feature>
<keyword evidence="2" id="KW-0472">Membrane</keyword>
<keyword evidence="4" id="KW-1185">Reference proteome</keyword>
<organism evidence="3 4">
    <name type="scientific">Zhihengliuella salsuginis</name>
    <dbReference type="NCBI Taxonomy" id="578222"/>
    <lineage>
        <taxon>Bacteria</taxon>
        <taxon>Bacillati</taxon>
        <taxon>Actinomycetota</taxon>
        <taxon>Actinomycetes</taxon>
        <taxon>Micrococcales</taxon>
        <taxon>Micrococcaceae</taxon>
        <taxon>Zhihengliuella</taxon>
    </lineage>
</organism>
<feature type="transmembrane region" description="Helical" evidence="2">
    <location>
        <begin position="375"/>
        <end position="397"/>
    </location>
</feature>
<feature type="transmembrane region" description="Helical" evidence="2">
    <location>
        <begin position="274"/>
        <end position="292"/>
    </location>
</feature>
<dbReference type="EMBL" id="BMXK01000007">
    <property type="protein sequence ID" value="GHD07779.1"/>
    <property type="molecule type" value="Genomic_DNA"/>
</dbReference>
<dbReference type="RefSeq" id="WP_189349900.1">
    <property type="nucleotide sequence ID" value="NZ_BMXK01000007.1"/>
</dbReference>
<feature type="transmembrane region" description="Helical" evidence="2">
    <location>
        <begin position="333"/>
        <end position="355"/>
    </location>
</feature>
<keyword evidence="2" id="KW-0812">Transmembrane</keyword>
<dbReference type="Pfam" id="PF07907">
    <property type="entry name" value="YibE_F"/>
    <property type="match status" value="1"/>
</dbReference>
<evidence type="ECO:0000256" key="1">
    <source>
        <dbReference type="SAM" id="MobiDB-lite"/>
    </source>
</evidence>
<comment type="caution">
    <text evidence="3">The sequence shown here is derived from an EMBL/GenBank/DDBJ whole genome shotgun (WGS) entry which is preliminary data.</text>
</comment>
<dbReference type="Proteomes" id="UP000642819">
    <property type="component" value="Unassembled WGS sequence"/>
</dbReference>
<evidence type="ECO:0000256" key="2">
    <source>
        <dbReference type="SAM" id="Phobius"/>
    </source>
</evidence>
<feature type="region of interest" description="Disordered" evidence="1">
    <location>
        <begin position="403"/>
        <end position="459"/>
    </location>
</feature>
<keyword evidence="2" id="KW-1133">Transmembrane helix</keyword>
<evidence type="ECO:0000313" key="3">
    <source>
        <dbReference type="EMBL" id="GHD07779.1"/>
    </source>
</evidence>
<reference evidence="4" key="1">
    <citation type="journal article" date="2019" name="Int. J. Syst. Evol. Microbiol.">
        <title>The Global Catalogue of Microorganisms (GCM) 10K type strain sequencing project: providing services to taxonomists for standard genome sequencing and annotation.</title>
        <authorList>
            <consortium name="The Broad Institute Genomics Platform"/>
            <consortium name="The Broad Institute Genome Sequencing Center for Infectious Disease"/>
            <person name="Wu L."/>
            <person name="Ma J."/>
        </authorList>
    </citation>
    <scope>NUCLEOTIDE SEQUENCE [LARGE SCALE GENOMIC DNA]</scope>
    <source>
        <strain evidence="4">KCTC 19466</strain>
    </source>
</reference>
<dbReference type="PANTHER" id="PTHR41771:SF1">
    <property type="entry name" value="MEMBRANE PROTEIN"/>
    <property type="match status" value="1"/>
</dbReference>
<protein>
    <recommendedName>
        <fullName evidence="5">YibE/F family protein</fullName>
    </recommendedName>
</protein>
<feature type="transmembrane region" description="Helical" evidence="2">
    <location>
        <begin position="203"/>
        <end position="221"/>
    </location>
</feature>
<feature type="transmembrane region" description="Helical" evidence="2">
    <location>
        <begin position="178"/>
        <end position="197"/>
    </location>
</feature>
<evidence type="ECO:0000313" key="4">
    <source>
        <dbReference type="Proteomes" id="UP000642819"/>
    </source>
</evidence>